<dbReference type="KEGG" id="gps:C427_3182"/>
<evidence type="ECO:0000313" key="2">
    <source>
        <dbReference type="Proteomes" id="UP000011864"/>
    </source>
</evidence>
<dbReference type="InterPro" id="IPR009351">
    <property type="entry name" value="AlkZ-like"/>
</dbReference>
<dbReference type="PANTHER" id="PTHR30528:SF0">
    <property type="entry name" value="CYTOPLASMIC PROTEIN"/>
    <property type="match status" value="1"/>
</dbReference>
<dbReference type="STRING" id="1129794.C427_3182"/>
<keyword evidence="2" id="KW-1185">Reference proteome</keyword>
<dbReference type="Pfam" id="PF06224">
    <property type="entry name" value="AlkZ-like"/>
    <property type="match status" value="1"/>
</dbReference>
<dbReference type="eggNOG" id="COG3214">
    <property type="taxonomic scope" value="Bacteria"/>
</dbReference>
<name>K6Z342_9ALTE</name>
<dbReference type="PATRIC" id="fig|1129794.4.peg.3165"/>
<sequence length="85" mass="9632">MLQLPEITPKQACKLALISQGLHTSNVFGQGVEGANAAIKHLSYIQIDSISVIQRAHHHCLWGRINNYQANFIDKLLMQKQVFEY</sequence>
<accession>K6Z342</accession>
<dbReference type="EMBL" id="CP003837">
    <property type="protein sequence ID" value="AGH45291.1"/>
    <property type="molecule type" value="Genomic_DNA"/>
</dbReference>
<gene>
    <name evidence="1" type="ORF">C427_3182</name>
</gene>
<proteinExistence type="predicted"/>
<dbReference type="PANTHER" id="PTHR30528">
    <property type="entry name" value="CYTOPLASMIC PROTEIN"/>
    <property type="match status" value="1"/>
</dbReference>
<dbReference type="OrthoDB" id="9787207at2"/>
<evidence type="ECO:0000313" key="1">
    <source>
        <dbReference type="EMBL" id="AGH45291.1"/>
    </source>
</evidence>
<organism evidence="1 2">
    <name type="scientific">Paraglaciecola psychrophila 170</name>
    <dbReference type="NCBI Taxonomy" id="1129794"/>
    <lineage>
        <taxon>Bacteria</taxon>
        <taxon>Pseudomonadati</taxon>
        <taxon>Pseudomonadota</taxon>
        <taxon>Gammaproteobacteria</taxon>
        <taxon>Alteromonadales</taxon>
        <taxon>Alteromonadaceae</taxon>
        <taxon>Paraglaciecola</taxon>
    </lineage>
</organism>
<dbReference type="AlphaFoldDB" id="K6Z342"/>
<protein>
    <submittedName>
        <fullName evidence="1">Uncharacterized protein</fullName>
    </submittedName>
</protein>
<dbReference type="HOGENOM" id="CLU_2509693_0_0_6"/>
<reference evidence="1 2" key="1">
    <citation type="journal article" date="2013" name="Genome Announc.">
        <title>Complete Genome Sequence of Glaciecola psychrophila Strain 170T.</title>
        <authorList>
            <person name="Yin J."/>
            <person name="Chen J."/>
            <person name="Liu G."/>
            <person name="Yu Y."/>
            <person name="Song L."/>
            <person name="Wang X."/>
            <person name="Qu X."/>
        </authorList>
    </citation>
    <scope>NUCLEOTIDE SEQUENCE [LARGE SCALE GENOMIC DNA]</scope>
    <source>
        <strain evidence="1 2">170</strain>
    </source>
</reference>
<dbReference type="Proteomes" id="UP000011864">
    <property type="component" value="Chromosome"/>
</dbReference>